<evidence type="ECO:0000256" key="3">
    <source>
        <dbReference type="ARBA" id="ARBA00023125"/>
    </source>
</evidence>
<evidence type="ECO:0000256" key="4">
    <source>
        <dbReference type="ARBA" id="ARBA00023163"/>
    </source>
</evidence>
<dbReference type="InterPro" id="IPR009057">
    <property type="entry name" value="Homeodomain-like_sf"/>
</dbReference>
<protein>
    <submittedName>
        <fullName evidence="7">TetR/AcrR family transcriptional regulator</fullName>
    </submittedName>
</protein>
<dbReference type="SUPFAM" id="SSF48498">
    <property type="entry name" value="Tetracyclin repressor-like, C-terminal domain"/>
    <property type="match status" value="1"/>
</dbReference>
<keyword evidence="3 5" id="KW-0238">DNA-binding</keyword>
<dbReference type="PROSITE" id="PS50977">
    <property type="entry name" value="HTH_TETR_2"/>
    <property type="match status" value="1"/>
</dbReference>
<dbReference type="PANTHER" id="PTHR47506">
    <property type="entry name" value="TRANSCRIPTIONAL REGULATORY PROTEIN"/>
    <property type="match status" value="1"/>
</dbReference>
<dbReference type="PANTHER" id="PTHR47506:SF1">
    <property type="entry name" value="HTH-TYPE TRANSCRIPTIONAL REGULATOR YJDC"/>
    <property type="match status" value="1"/>
</dbReference>
<dbReference type="KEGG" id="lins:G7067_05405"/>
<dbReference type="Proteomes" id="UP000501387">
    <property type="component" value="Chromosome"/>
</dbReference>
<evidence type="ECO:0000256" key="5">
    <source>
        <dbReference type="PROSITE-ProRule" id="PRU00335"/>
    </source>
</evidence>
<feature type="domain" description="HTH tetR-type" evidence="6">
    <location>
        <begin position="17"/>
        <end position="77"/>
    </location>
</feature>
<reference evidence="7 8" key="1">
    <citation type="submission" date="2020-03" db="EMBL/GenBank/DDBJ databases">
        <title>Leucobacter sp. nov., isolated from beetles.</title>
        <authorList>
            <person name="Hyun D.-W."/>
            <person name="Bae J.-W."/>
        </authorList>
    </citation>
    <scope>NUCLEOTIDE SEQUENCE [LARGE SCALE GENOMIC DNA]</scope>
    <source>
        <strain evidence="7 8">HDW9B</strain>
    </source>
</reference>
<dbReference type="EMBL" id="CP049934">
    <property type="protein sequence ID" value="QIM15985.1"/>
    <property type="molecule type" value="Genomic_DNA"/>
</dbReference>
<dbReference type="AlphaFoldDB" id="A0A6G8FHZ0"/>
<evidence type="ECO:0000259" key="6">
    <source>
        <dbReference type="PROSITE" id="PS50977"/>
    </source>
</evidence>
<dbReference type="Pfam" id="PF13977">
    <property type="entry name" value="TetR_C_6"/>
    <property type="match status" value="1"/>
</dbReference>
<evidence type="ECO:0000313" key="7">
    <source>
        <dbReference type="EMBL" id="QIM15985.1"/>
    </source>
</evidence>
<proteinExistence type="predicted"/>
<dbReference type="InterPro" id="IPR001647">
    <property type="entry name" value="HTH_TetR"/>
</dbReference>
<accession>A0A6G8FHZ0</accession>
<evidence type="ECO:0000256" key="1">
    <source>
        <dbReference type="ARBA" id="ARBA00022491"/>
    </source>
</evidence>
<dbReference type="SUPFAM" id="SSF46689">
    <property type="entry name" value="Homeodomain-like"/>
    <property type="match status" value="1"/>
</dbReference>
<dbReference type="InterPro" id="IPR039538">
    <property type="entry name" value="BetI_C"/>
</dbReference>
<dbReference type="GO" id="GO:0003677">
    <property type="term" value="F:DNA binding"/>
    <property type="evidence" value="ECO:0007669"/>
    <property type="project" value="UniProtKB-UniRule"/>
</dbReference>
<dbReference type="InterPro" id="IPR036271">
    <property type="entry name" value="Tet_transcr_reg_TetR-rel_C_sf"/>
</dbReference>
<sequence length="227" mass="24549">MSETRARTHAVTDEAIARLRNRILQQTSQVIAVRGVDGCSLTAVASAAGCSIGMIQHHFQTRDALVLASIAYRSEQATDEWQRVSEVVTDPIHRIGELLNFAVEGEESFADAWGFWVQAYAVAPRNVEVQNTIAVALQLWRSLFVTALEGARDTGRISSDLDPDQLASYIVAAADGLAVQALGGFYGGGASTMRTTLYGLVAHLLRIDERALWDGIESVPSDESSSQ</sequence>
<evidence type="ECO:0000256" key="2">
    <source>
        <dbReference type="ARBA" id="ARBA00023015"/>
    </source>
</evidence>
<keyword evidence="1" id="KW-0678">Repressor</keyword>
<dbReference type="Pfam" id="PF00440">
    <property type="entry name" value="TetR_N"/>
    <property type="match status" value="1"/>
</dbReference>
<name>A0A6G8FHZ0_9MICO</name>
<evidence type="ECO:0000313" key="8">
    <source>
        <dbReference type="Proteomes" id="UP000501387"/>
    </source>
</evidence>
<keyword evidence="2" id="KW-0805">Transcription regulation</keyword>
<keyword evidence="8" id="KW-1185">Reference proteome</keyword>
<dbReference type="Gene3D" id="1.10.357.10">
    <property type="entry name" value="Tetracycline Repressor, domain 2"/>
    <property type="match status" value="1"/>
</dbReference>
<dbReference type="RefSeq" id="WP_166322558.1">
    <property type="nucleotide sequence ID" value="NZ_CP049934.1"/>
</dbReference>
<gene>
    <name evidence="7" type="ORF">G7067_05405</name>
</gene>
<feature type="DNA-binding region" description="H-T-H motif" evidence="5">
    <location>
        <begin position="40"/>
        <end position="59"/>
    </location>
</feature>
<keyword evidence="4" id="KW-0804">Transcription</keyword>
<organism evidence="7 8">
    <name type="scientific">Leucobacter insecticola</name>
    <dbReference type="NCBI Taxonomy" id="2714934"/>
    <lineage>
        <taxon>Bacteria</taxon>
        <taxon>Bacillati</taxon>
        <taxon>Actinomycetota</taxon>
        <taxon>Actinomycetes</taxon>
        <taxon>Micrococcales</taxon>
        <taxon>Microbacteriaceae</taxon>
        <taxon>Leucobacter</taxon>
    </lineage>
</organism>